<reference evidence="8 9" key="1">
    <citation type="submission" date="2020-08" db="EMBL/GenBank/DDBJ databases">
        <title>Sequencing the genomes of 1000 actinobacteria strains.</title>
        <authorList>
            <person name="Klenk H.-P."/>
        </authorList>
    </citation>
    <scope>NUCLEOTIDE SEQUENCE [LARGE SCALE GENOMIC DNA]</scope>
    <source>
        <strain evidence="8 9">DSM 45784</strain>
    </source>
</reference>
<keyword evidence="5 6" id="KW-0472">Membrane</keyword>
<protein>
    <submittedName>
        <fullName evidence="8">Tight adherence protein B</fullName>
    </submittedName>
</protein>
<evidence type="ECO:0000256" key="1">
    <source>
        <dbReference type="ARBA" id="ARBA00004651"/>
    </source>
</evidence>
<dbReference type="AlphaFoldDB" id="A0A7W7D4A6"/>
<evidence type="ECO:0000256" key="5">
    <source>
        <dbReference type="ARBA" id="ARBA00023136"/>
    </source>
</evidence>
<evidence type="ECO:0000313" key="9">
    <source>
        <dbReference type="Proteomes" id="UP000542210"/>
    </source>
</evidence>
<evidence type="ECO:0000256" key="6">
    <source>
        <dbReference type="SAM" id="Phobius"/>
    </source>
</evidence>
<dbReference type="Pfam" id="PF00482">
    <property type="entry name" value="T2SSF"/>
    <property type="match status" value="1"/>
</dbReference>
<dbReference type="InterPro" id="IPR018076">
    <property type="entry name" value="T2SS_GspF_dom"/>
</dbReference>
<dbReference type="EMBL" id="JACHND010000001">
    <property type="protein sequence ID" value="MBB4699065.1"/>
    <property type="molecule type" value="Genomic_DNA"/>
</dbReference>
<dbReference type="GO" id="GO:0005886">
    <property type="term" value="C:plasma membrane"/>
    <property type="evidence" value="ECO:0007669"/>
    <property type="project" value="UniProtKB-SubCell"/>
</dbReference>
<evidence type="ECO:0000313" key="8">
    <source>
        <dbReference type="EMBL" id="MBB4699065.1"/>
    </source>
</evidence>
<evidence type="ECO:0000256" key="4">
    <source>
        <dbReference type="ARBA" id="ARBA00022989"/>
    </source>
</evidence>
<name>A0A7W7D4A6_9ACTN</name>
<proteinExistence type="predicted"/>
<organism evidence="8 9">
    <name type="scientific">Sphaerisporangium siamense</name>
    <dbReference type="NCBI Taxonomy" id="795645"/>
    <lineage>
        <taxon>Bacteria</taxon>
        <taxon>Bacillati</taxon>
        <taxon>Actinomycetota</taxon>
        <taxon>Actinomycetes</taxon>
        <taxon>Streptosporangiales</taxon>
        <taxon>Streptosporangiaceae</taxon>
        <taxon>Sphaerisporangium</taxon>
    </lineage>
</organism>
<feature type="transmembrane region" description="Helical" evidence="6">
    <location>
        <begin position="12"/>
        <end position="29"/>
    </location>
</feature>
<dbReference type="PANTHER" id="PTHR35007:SF4">
    <property type="entry name" value="CONSERVED TRANSMEMBRANE PROTEIN-RELATED"/>
    <property type="match status" value="1"/>
</dbReference>
<keyword evidence="2" id="KW-1003">Cell membrane</keyword>
<comment type="subcellular location">
    <subcellularLocation>
        <location evidence="1">Cell membrane</location>
        <topology evidence="1">Multi-pass membrane protein</topology>
    </subcellularLocation>
</comment>
<keyword evidence="3 6" id="KW-0812">Transmembrane</keyword>
<sequence length="250" mass="25974">MMVGSLGEELDVLSVAVVLGVVAALVWSGPSGEVVRLRGLLRADGVPKRWSWARPARIVRWSEGARRAAAWRRVSIELCQGLVAELSTGRTPGEALARAVSYLDPPDPGVLRPVVAIARDGGDVAAALERAAPDHGGEGLLRLAACWRVSLTVGGGLAALIDRLGTSLREAEGHRSEVTAQLAGPRSTARLLAGLPALGLLLAAGLGLHPLSFLFGGPAGFACLVVGVALDVTGLWWTTWLAARAQQTAI</sequence>
<feature type="domain" description="Type II secretion system protein GspF" evidence="7">
    <location>
        <begin position="82"/>
        <end position="201"/>
    </location>
</feature>
<keyword evidence="4 6" id="KW-1133">Transmembrane helix</keyword>
<keyword evidence="9" id="KW-1185">Reference proteome</keyword>
<dbReference type="Proteomes" id="UP000542210">
    <property type="component" value="Unassembled WGS sequence"/>
</dbReference>
<accession>A0A7W7D4A6</accession>
<evidence type="ECO:0000259" key="7">
    <source>
        <dbReference type="Pfam" id="PF00482"/>
    </source>
</evidence>
<evidence type="ECO:0000256" key="2">
    <source>
        <dbReference type="ARBA" id="ARBA00022475"/>
    </source>
</evidence>
<dbReference type="RefSeq" id="WP_184876334.1">
    <property type="nucleotide sequence ID" value="NZ_BOOV01000023.1"/>
</dbReference>
<comment type="caution">
    <text evidence="8">The sequence shown here is derived from an EMBL/GenBank/DDBJ whole genome shotgun (WGS) entry which is preliminary data.</text>
</comment>
<feature type="transmembrane region" description="Helical" evidence="6">
    <location>
        <begin position="219"/>
        <end position="243"/>
    </location>
</feature>
<feature type="transmembrane region" description="Helical" evidence="6">
    <location>
        <begin position="191"/>
        <end position="213"/>
    </location>
</feature>
<evidence type="ECO:0000256" key="3">
    <source>
        <dbReference type="ARBA" id="ARBA00022692"/>
    </source>
</evidence>
<gene>
    <name evidence="8" type="ORF">BJ982_000609</name>
</gene>
<dbReference type="PANTHER" id="PTHR35007">
    <property type="entry name" value="INTEGRAL MEMBRANE PROTEIN-RELATED"/>
    <property type="match status" value="1"/>
</dbReference>